<reference evidence="10" key="1">
    <citation type="submission" date="2019-12" db="EMBL/GenBank/DDBJ databases">
        <authorList>
            <person name="zhang j."/>
            <person name="sun C.M."/>
        </authorList>
    </citation>
    <scope>NUCLEOTIDE SEQUENCE</scope>
    <source>
        <strain evidence="10">NS-1</strain>
    </source>
</reference>
<dbReference type="Pfam" id="PF13646">
    <property type="entry name" value="HEAT_2"/>
    <property type="match status" value="1"/>
</dbReference>
<dbReference type="EC" id="1.17.99.6" evidence="10"/>
<evidence type="ECO:0000256" key="4">
    <source>
        <dbReference type="ARBA" id="ARBA00022723"/>
    </source>
</evidence>
<dbReference type="PANTHER" id="PTHR30002">
    <property type="entry name" value="EPOXYQUEUOSINE REDUCTASE"/>
    <property type="match status" value="1"/>
</dbReference>
<dbReference type="GO" id="GO:0008616">
    <property type="term" value="P:tRNA queuosine(34) biosynthetic process"/>
    <property type="evidence" value="ECO:0007669"/>
    <property type="project" value="UniProtKB-KW"/>
</dbReference>
<dbReference type="InterPro" id="IPR016024">
    <property type="entry name" value="ARM-type_fold"/>
</dbReference>
<evidence type="ECO:0000256" key="8">
    <source>
        <dbReference type="ARBA" id="ARBA00023014"/>
    </source>
</evidence>
<dbReference type="InterPro" id="IPR017896">
    <property type="entry name" value="4Fe4S_Fe-S-bd"/>
</dbReference>
<evidence type="ECO:0000259" key="9">
    <source>
        <dbReference type="PROSITE" id="PS51379"/>
    </source>
</evidence>
<dbReference type="SUPFAM" id="SSF48371">
    <property type="entry name" value="ARM repeat"/>
    <property type="match status" value="1"/>
</dbReference>
<keyword evidence="1" id="KW-0004">4Fe-4S</keyword>
<evidence type="ECO:0000256" key="1">
    <source>
        <dbReference type="ARBA" id="ARBA00022485"/>
    </source>
</evidence>
<feature type="domain" description="4Fe-4S ferredoxin-type" evidence="9">
    <location>
        <begin position="163"/>
        <end position="195"/>
    </location>
</feature>
<protein>
    <submittedName>
        <fullName evidence="10">tRNA epoxyqueuosine(34) reductase QueG</fullName>
        <ecNumber evidence="10">1.17.99.6</ecNumber>
    </submittedName>
</protein>
<dbReference type="KEGG" id="ifn:GM661_09805"/>
<dbReference type="RefSeq" id="WP_230866703.1">
    <property type="nucleotide sequence ID" value="NZ_CP046640.1"/>
</dbReference>
<keyword evidence="6 10" id="KW-0560">Oxidoreductase</keyword>
<dbReference type="InterPro" id="IPR013542">
    <property type="entry name" value="QueG_DUF1730"/>
</dbReference>
<dbReference type="Gene3D" id="1.25.10.10">
    <property type="entry name" value="Leucine-rich Repeat Variant"/>
    <property type="match status" value="1"/>
</dbReference>
<evidence type="ECO:0000256" key="3">
    <source>
        <dbReference type="ARBA" id="ARBA00022694"/>
    </source>
</evidence>
<accession>A0A8A7K8X5</accession>
<dbReference type="InterPro" id="IPR011989">
    <property type="entry name" value="ARM-like"/>
</dbReference>
<dbReference type="Pfam" id="PF08331">
    <property type="entry name" value="QueG_DUF1730"/>
    <property type="match status" value="1"/>
</dbReference>
<evidence type="ECO:0000256" key="2">
    <source>
        <dbReference type="ARBA" id="ARBA00022490"/>
    </source>
</evidence>
<evidence type="ECO:0000256" key="6">
    <source>
        <dbReference type="ARBA" id="ARBA00023002"/>
    </source>
</evidence>
<dbReference type="InterPro" id="IPR004453">
    <property type="entry name" value="QueG"/>
</dbReference>
<dbReference type="Proteomes" id="UP000665020">
    <property type="component" value="Chromosome"/>
</dbReference>
<gene>
    <name evidence="10" type="primary">queG</name>
    <name evidence="10" type="ORF">GM661_09805</name>
</gene>
<keyword evidence="4" id="KW-0479">Metal-binding</keyword>
<evidence type="ECO:0000256" key="7">
    <source>
        <dbReference type="ARBA" id="ARBA00023004"/>
    </source>
</evidence>
<evidence type="ECO:0000256" key="5">
    <source>
        <dbReference type="ARBA" id="ARBA00022785"/>
    </source>
</evidence>
<dbReference type="Pfam" id="PF13484">
    <property type="entry name" value="Fer4_16"/>
    <property type="match status" value="1"/>
</dbReference>
<evidence type="ECO:0000313" key="11">
    <source>
        <dbReference type="Proteomes" id="UP000665020"/>
    </source>
</evidence>
<organism evidence="10 11">
    <name type="scientific">Iocasia fonsfrigidae</name>
    <dbReference type="NCBI Taxonomy" id="2682810"/>
    <lineage>
        <taxon>Bacteria</taxon>
        <taxon>Bacillati</taxon>
        <taxon>Bacillota</taxon>
        <taxon>Clostridia</taxon>
        <taxon>Halanaerobiales</taxon>
        <taxon>Halanaerobiaceae</taxon>
        <taxon>Iocasia</taxon>
    </lineage>
</organism>
<evidence type="ECO:0000313" key="10">
    <source>
        <dbReference type="EMBL" id="QTL98253.1"/>
    </source>
</evidence>
<keyword evidence="3" id="KW-0819">tRNA processing</keyword>
<dbReference type="PANTHER" id="PTHR30002:SF4">
    <property type="entry name" value="EPOXYQUEUOSINE REDUCTASE"/>
    <property type="match status" value="1"/>
</dbReference>
<keyword evidence="11" id="KW-1185">Reference proteome</keyword>
<dbReference type="PROSITE" id="PS00198">
    <property type="entry name" value="4FE4S_FER_1"/>
    <property type="match status" value="1"/>
</dbReference>
<keyword evidence="2" id="KW-0963">Cytoplasm</keyword>
<dbReference type="GO" id="GO:0051539">
    <property type="term" value="F:4 iron, 4 sulfur cluster binding"/>
    <property type="evidence" value="ECO:0007669"/>
    <property type="project" value="UniProtKB-KW"/>
</dbReference>
<dbReference type="Gene3D" id="3.30.70.20">
    <property type="match status" value="1"/>
</dbReference>
<name>A0A8A7K8X5_9FIRM</name>
<dbReference type="InterPro" id="IPR017900">
    <property type="entry name" value="4Fe4S_Fe_S_CS"/>
</dbReference>
<keyword evidence="7" id="KW-0408">Iron</keyword>
<dbReference type="NCBIfam" id="TIGR00276">
    <property type="entry name" value="tRNA epoxyqueuosine(34) reductase QueG"/>
    <property type="match status" value="1"/>
</dbReference>
<dbReference type="PROSITE" id="PS51379">
    <property type="entry name" value="4FE4S_FER_2"/>
    <property type="match status" value="1"/>
</dbReference>
<dbReference type="AlphaFoldDB" id="A0A8A7K8X5"/>
<proteinExistence type="predicted"/>
<keyword evidence="5" id="KW-0671">Queuosine biosynthesis</keyword>
<keyword evidence="8" id="KW-0411">Iron-sulfur</keyword>
<sequence>MPNLAKVIKKAAINIGFDLVGITSAEPFEDTAKRLNNRKLSSFIKNDIELLTKPKLHLPSARSIIAVALSYASSQKYNGDCYISIYARGRDYHHVMKNKLEKLMGFIREIVPGVDMLTYSDTGPLLDRMIASRAGLGWIGKNNNLINPVYGSYLFLGEILTNLELEHNQPLNNQCCDCNLCIKNCPSSALMEAYHLKADRCISYLTQKKGIIPEEEREVINNHLWGCDNCQDFCPYNKNVPTDLHEEFTPLLKAELSEILRIDNLAERDLWTNSALYWRGPRILKRNAIINIANNGDRCYLSDLIQKIDDPSPIIRFYTAWAVGKIASKEYIKTLNNRLLEEKDKDVRKELKKAINRIKRRI</sequence>
<dbReference type="EMBL" id="CP046640">
    <property type="protein sequence ID" value="QTL98253.1"/>
    <property type="molecule type" value="Genomic_DNA"/>
</dbReference>
<dbReference type="SUPFAM" id="SSF46548">
    <property type="entry name" value="alpha-helical ferredoxin"/>
    <property type="match status" value="1"/>
</dbReference>
<dbReference type="GO" id="GO:0046872">
    <property type="term" value="F:metal ion binding"/>
    <property type="evidence" value="ECO:0007669"/>
    <property type="project" value="UniProtKB-KW"/>
</dbReference>
<dbReference type="GO" id="GO:0052693">
    <property type="term" value="F:epoxyqueuosine reductase activity"/>
    <property type="evidence" value="ECO:0007669"/>
    <property type="project" value="UniProtKB-EC"/>
</dbReference>